<protein>
    <submittedName>
        <fullName evidence="3 4">Transcriptional regulator</fullName>
    </submittedName>
</protein>
<organism evidence="4 6">
    <name type="scientific">Acutalibacter muris</name>
    <dbReference type="NCBI Taxonomy" id="1796620"/>
    <lineage>
        <taxon>Bacteria</taxon>
        <taxon>Bacillati</taxon>
        <taxon>Bacillota</taxon>
        <taxon>Clostridia</taxon>
        <taxon>Eubacteriales</taxon>
        <taxon>Acutalibacteraceae</taxon>
        <taxon>Acutalibacter</taxon>
    </lineage>
</organism>
<dbReference type="InterPro" id="IPR001387">
    <property type="entry name" value="Cro/C1-type_HTH"/>
</dbReference>
<dbReference type="Gene3D" id="1.10.260.40">
    <property type="entry name" value="lambda repressor-like DNA-binding domains"/>
    <property type="match status" value="1"/>
</dbReference>
<dbReference type="GO" id="GO:0003700">
    <property type="term" value="F:DNA-binding transcription factor activity"/>
    <property type="evidence" value="ECO:0007669"/>
    <property type="project" value="TreeGrafter"/>
</dbReference>
<dbReference type="SMART" id="SM00530">
    <property type="entry name" value="HTH_XRE"/>
    <property type="match status" value="1"/>
</dbReference>
<name>A0A1Z2XN61_9FIRM</name>
<dbReference type="EMBL" id="CP021422">
    <property type="protein sequence ID" value="ASB39883.1"/>
    <property type="molecule type" value="Genomic_DNA"/>
</dbReference>
<evidence type="ECO:0000256" key="1">
    <source>
        <dbReference type="ARBA" id="ARBA00023125"/>
    </source>
</evidence>
<evidence type="ECO:0000313" key="5">
    <source>
        <dbReference type="Proteomes" id="UP000196710"/>
    </source>
</evidence>
<proteinExistence type="predicted"/>
<dbReference type="Pfam" id="PF01381">
    <property type="entry name" value="HTH_3"/>
    <property type="match status" value="1"/>
</dbReference>
<dbReference type="PROSITE" id="PS50943">
    <property type="entry name" value="HTH_CROC1"/>
    <property type="match status" value="1"/>
</dbReference>
<dbReference type="GO" id="GO:0005829">
    <property type="term" value="C:cytosol"/>
    <property type="evidence" value="ECO:0007669"/>
    <property type="project" value="TreeGrafter"/>
</dbReference>
<evidence type="ECO:0000313" key="4">
    <source>
        <dbReference type="EMBL" id="QQR29172.1"/>
    </source>
</evidence>
<dbReference type="Proteomes" id="UP000196710">
    <property type="component" value="Chromosome"/>
</dbReference>
<dbReference type="CDD" id="cd00093">
    <property type="entry name" value="HTH_XRE"/>
    <property type="match status" value="1"/>
</dbReference>
<evidence type="ECO:0000313" key="3">
    <source>
        <dbReference type="EMBL" id="ASB39883.1"/>
    </source>
</evidence>
<reference evidence="5" key="2">
    <citation type="submission" date="2017-05" db="EMBL/GenBank/DDBJ databases">
        <title>Improved OligoMM genomes.</title>
        <authorList>
            <person name="Garzetti D."/>
        </authorList>
    </citation>
    <scope>NUCLEOTIDE SEQUENCE [LARGE SCALE GENOMIC DNA]</scope>
    <source>
        <strain evidence="5">KB18</strain>
    </source>
</reference>
<reference evidence="3" key="1">
    <citation type="journal article" date="2017" name="Genome Announc.">
        <title>High-Quality Whole-Genome Sequences of the Oligo-Mouse-Microbiota Bacterial Community.</title>
        <authorList>
            <person name="Garzetti D."/>
            <person name="Brugiroux S."/>
            <person name="Bunk B."/>
            <person name="Pukall R."/>
            <person name="McCoy K.D."/>
            <person name="Macpherson A.J."/>
            <person name="Stecher B."/>
        </authorList>
    </citation>
    <scope>NUCLEOTIDE SEQUENCE</scope>
    <source>
        <strain evidence="3">KB18</strain>
    </source>
</reference>
<dbReference type="GO" id="GO:0003677">
    <property type="term" value="F:DNA binding"/>
    <property type="evidence" value="ECO:0007669"/>
    <property type="project" value="UniProtKB-KW"/>
</dbReference>
<dbReference type="Proteomes" id="UP000596035">
    <property type="component" value="Chromosome"/>
</dbReference>
<sequence>MEFKGKAVATVICRLRKERGQSQEVLSGLAVMARSHLSMVETGDMLPTLPTLWRLAEALDMKPYELVKLMEEEMERADASVREGEK</sequence>
<dbReference type="SUPFAM" id="SSF47413">
    <property type="entry name" value="lambda repressor-like DNA-binding domains"/>
    <property type="match status" value="1"/>
</dbReference>
<dbReference type="InterPro" id="IPR050807">
    <property type="entry name" value="TransReg_Diox_bact_type"/>
</dbReference>
<evidence type="ECO:0000313" key="6">
    <source>
        <dbReference type="Proteomes" id="UP000596035"/>
    </source>
</evidence>
<dbReference type="KEGG" id="amur:ADH66_04000"/>
<dbReference type="EMBL" id="CP065321">
    <property type="protein sequence ID" value="QQR29172.1"/>
    <property type="molecule type" value="Genomic_DNA"/>
</dbReference>
<dbReference type="RefSeq" id="WP_066535422.1">
    <property type="nucleotide sequence ID" value="NZ_CAPVCI010000006.1"/>
</dbReference>
<reference evidence="4 6" key="3">
    <citation type="submission" date="2020-11" db="EMBL/GenBank/DDBJ databases">
        <title>Closed and high quality bacterial genomes of the OMM12 community.</title>
        <authorList>
            <person name="Marbouty M."/>
            <person name="Lamy-Besnier Q."/>
            <person name="Debarbieux L."/>
            <person name="Koszul R."/>
        </authorList>
    </citation>
    <scope>NUCLEOTIDE SEQUENCE [LARGE SCALE GENOMIC DNA]</scope>
    <source>
        <strain evidence="4 6">KB18</strain>
    </source>
</reference>
<keyword evidence="5" id="KW-1185">Reference proteome</keyword>
<dbReference type="PANTHER" id="PTHR46797:SF1">
    <property type="entry name" value="METHYLPHOSPHONATE SYNTHASE"/>
    <property type="match status" value="1"/>
</dbReference>
<keyword evidence="1" id="KW-0238">DNA-binding</keyword>
<dbReference type="InterPro" id="IPR010982">
    <property type="entry name" value="Lambda_DNA-bd_dom_sf"/>
</dbReference>
<dbReference type="AlphaFoldDB" id="A0A1Z2XN61"/>
<evidence type="ECO:0000259" key="2">
    <source>
        <dbReference type="PROSITE" id="PS50943"/>
    </source>
</evidence>
<gene>
    <name evidence="3" type="ORF">ADH66_04000</name>
    <name evidence="4" type="ORF">I5Q82_14065</name>
</gene>
<feature type="domain" description="HTH cro/C1-type" evidence="2">
    <location>
        <begin position="14"/>
        <end position="66"/>
    </location>
</feature>
<accession>A0A1Z2XN61</accession>
<dbReference type="PANTHER" id="PTHR46797">
    <property type="entry name" value="HTH-TYPE TRANSCRIPTIONAL REGULATOR"/>
    <property type="match status" value="1"/>
</dbReference>